<dbReference type="Pfam" id="PF00094">
    <property type="entry name" value="VWD"/>
    <property type="match status" value="3"/>
</dbReference>
<organism evidence="12 13">
    <name type="scientific">Pteropus alecto</name>
    <name type="common">Black flying fox</name>
    <dbReference type="NCBI Taxonomy" id="9402"/>
    <lineage>
        <taxon>Eukaryota</taxon>
        <taxon>Metazoa</taxon>
        <taxon>Chordata</taxon>
        <taxon>Craniata</taxon>
        <taxon>Vertebrata</taxon>
        <taxon>Euteleostomi</taxon>
        <taxon>Mammalia</taxon>
        <taxon>Eutheria</taxon>
        <taxon>Laurasiatheria</taxon>
        <taxon>Chiroptera</taxon>
        <taxon>Yinpterochiroptera</taxon>
        <taxon>Pteropodoidea</taxon>
        <taxon>Pteropodidae</taxon>
        <taxon>Pteropodinae</taxon>
        <taxon>Pteropus</taxon>
    </lineage>
</organism>
<dbReference type="FunFam" id="2.10.25.10:FF:000153">
    <property type="entry name" value="MUC5B isoform 1"/>
    <property type="match status" value="1"/>
</dbReference>
<feature type="signal peptide" evidence="10">
    <location>
        <begin position="1"/>
        <end position="21"/>
    </location>
</feature>
<evidence type="ECO:0000256" key="3">
    <source>
        <dbReference type="ARBA" id="ARBA00022729"/>
    </source>
</evidence>
<dbReference type="FunFam" id="2.10.25.10:FF:000414">
    <property type="entry name" value="von Willebrand factor"/>
    <property type="match status" value="1"/>
</dbReference>
<reference evidence="13" key="1">
    <citation type="journal article" date="2013" name="Science">
        <title>Comparative analysis of bat genomes provides insight into the evolution of flight and immunity.</title>
        <authorList>
            <person name="Zhang G."/>
            <person name="Cowled C."/>
            <person name="Shi Z."/>
            <person name="Huang Z."/>
            <person name="Bishop-Lilly K.A."/>
            <person name="Fang X."/>
            <person name="Wynne J.W."/>
            <person name="Xiong Z."/>
            <person name="Baker M.L."/>
            <person name="Zhao W."/>
            <person name="Tachedjian M."/>
            <person name="Zhu Y."/>
            <person name="Zhou P."/>
            <person name="Jiang X."/>
            <person name="Ng J."/>
            <person name="Yang L."/>
            <person name="Wu L."/>
            <person name="Xiao J."/>
            <person name="Feng Y."/>
            <person name="Chen Y."/>
            <person name="Sun X."/>
            <person name="Zhang Y."/>
            <person name="Marsh G.A."/>
            <person name="Crameri G."/>
            <person name="Broder C.C."/>
            <person name="Frey K.G."/>
            <person name="Wang L.F."/>
            <person name="Wang J."/>
        </authorList>
    </citation>
    <scope>NUCLEOTIDE SEQUENCE [LARGE SCALE GENOMIC DNA]</scope>
</reference>
<feature type="region of interest" description="Disordered" evidence="9">
    <location>
        <begin position="1959"/>
        <end position="2005"/>
    </location>
</feature>
<dbReference type="Proteomes" id="UP000010552">
    <property type="component" value="Unassembled WGS sequence"/>
</dbReference>
<feature type="region of interest" description="Disordered" evidence="9">
    <location>
        <begin position="1320"/>
        <end position="1382"/>
    </location>
</feature>
<evidence type="ECO:0000256" key="6">
    <source>
        <dbReference type="ARBA" id="ARBA00023157"/>
    </source>
</evidence>
<feature type="compositionally biased region" description="Low complexity" evidence="9">
    <location>
        <begin position="1706"/>
        <end position="1726"/>
    </location>
</feature>
<feature type="domain" description="VWFD" evidence="11">
    <location>
        <begin position="33"/>
        <end position="203"/>
    </location>
</feature>
<keyword evidence="5" id="KW-0186">Copper</keyword>
<dbReference type="FunCoup" id="L5KQJ6">
    <property type="interactions" value="4"/>
</dbReference>
<evidence type="ECO:0000256" key="1">
    <source>
        <dbReference type="ARBA" id="ARBA00004613"/>
    </source>
</evidence>
<dbReference type="InterPro" id="IPR050780">
    <property type="entry name" value="Mucin_vWF_Thrombospondin_sf"/>
</dbReference>
<evidence type="ECO:0000256" key="9">
    <source>
        <dbReference type="SAM" id="MobiDB-lite"/>
    </source>
</evidence>
<dbReference type="SUPFAM" id="SSF57567">
    <property type="entry name" value="Serine protease inhibitors"/>
    <property type="match status" value="3"/>
</dbReference>
<feature type="region of interest" description="Disordered" evidence="9">
    <location>
        <begin position="1483"/>
        <end position="1528"/>
    </location>
</feature>
<dbReference type="InterPro" id="IPR001007">
    <property type="entry name" value="VWF_dom"/>
</dbReference>
<feature type="compositionally biased region" description="Low complexity" evidence="9">
    <location>
        <begin position="1490"/>
        <end position="1528"/>
    </location>
</feature>
<feature type="compositionally biased region" description="Polar residues" evidence="9">
    <location>
        <begin position="1680"/>
        <end position="1701"/>
    </location>
</feature>
<name>L5KQJ6_PTEAL</name>
<dbReference type="Pfam" id="PF08742">
    <property type="entry name" value="C8"/>
    <property type="match status" value="3"/>
</dbReference>
<evidence type="ECO:0000256" key="5">
    <source>
        <dbReference type="ARBA" id="ARBA00023008"/>
    </source>
</evidence>
<dbReference type="GO" id="GO:0031012">
    <property type="term" value="C:extracellular matrix"/>
    <property type="evidence" value="ECO:0007669"/>
    <property type="project" value="TreeGrafter"/>
</dbReference>
<dbReference type="SMART" id="SM00215">
    <property type="entry name" value="VWC_out"/>
    <property type="match status" value="1"/>
</dbReference>
<feature type="region of interest" description="Disordered" evidence="9">
    <location>
        <begin position="1680"/>
        <end position="1732"/>
    </location>
</feature>
<evidence type="ECO:0000256" key="4">
    <source>
        <dbReference type="ARBA" id="ARBA00022737"/>
    </source>
</evidence>
<evidence type="ECO:0000256" key="8">
    <source>
        <dbReference type="ARBA" id="ARBA00063950"/>
    </source>
</evidence>
<dbReference type="InterPro" id="IPR001846">
    <property type="entry name" value="VWF_type-D"/>
</dbReference>
<dbReference type="Gene3D" id="2.10.25.10">
    <property type="entry name" value="Laminin"/>
    <property type="match status" value="3"/>
</dbReference>
<feature type="compositionally biased region" description="Low complexity" evidence="9">
    <location>
        <begin position="1321"/>
        <end position="1334"/>
    </location>
</feature>
<dbReference type="STRING" id="9402.L5KQJ6"/>
<evidence type="ECO:0000259" key="11">
    <source>
        <dbReference type="PROSITE" id="PS51233"/>
    </source>
</evidence>
<feature type="compositionally biased region" description="Polar residues" evidence="9">
    <location>
        <begin position="1348"/>
        <end position="1362"/>
    </location>
</feature>
<dbReference type="Pfam" id="PF01826">
    <property type="entry name" value="TIL"/>
    <property type="match status" value="3"/>
</dbReference>
<feature type="chain" id="PRO_5003969356" evidence="10">
    <location>
        <begin position="22"/>
        <end position="2229"/>
    </location>
</feature>
<keyword evidence="4" id="KW-0677">Repeat</keyword>
<dbReference type="PANTHER" id="PTHR11339">
    <property type="entry name" value="EXTRACELLULAR MATRIX GLYCOPROTEIN RELATED"/>
    <property type="match status" value="1"/>
</dbReference>
<feature type="compositionally biased region" description="Low complexity" evidence="9">
    <location>
        <begin position="1960"/>
        <end position="2002"/>
    </location>
</feature>
<keyword evidence="13" id="KW-1185">Reference proteome</keyword>
<dbReference type="PROSITE" id="PS51257">
    <property type="entry name" value="PROKAR_LIPOPROTEIN"/>
    <property type="match status" value="1"/>
</dbReference>
<accession>L5KQJ6</accession>
<dbReference type="InParanoid" id="L5KQJ6"/>
<sequence length="2229" mass="237444">MGVGWRQLAVLWALALALACAQHTALNAAHNGRVCSTWGDSHYKTFDGDIFRFPGRCNYVFSAHCGSAYEDFNVQLRRSPEANATTLSRVTMRLDGTVIELTKSSVLVNGRPIQLPFSQSGVFVERSSSYLKVVARLGLVFMWNQDDSLLLELDTKYANQTCGLCGDFNGIPGINEFFSHDARLTPIEFGNLQKMDGPTEQCQDPVPVAPANCSTSTGICEGILSGEPFAGCNALVDAGSYVDTCQQDLCLCEHADLTRCLCHTLAEYSRQCAHAGGLPLDWRGPDLCPQTCPLNMQYHECGSPCADTCSNREHSQLCEDHCLSGCFCPEGMVLDDISQTGCVPVSQCPCVYNGATYTPGAVYSTDCTNCTCSEGRWNCQELPCPGTCSVLGGAHFSTFDERPYTVHGDCSYVLAKPCNGSAFTVLAELRRCGLTDSETCLRSLTLSLAGGQTVIVIKASGEVFVNHIYTQLPVLAANVTLFSPSTFFIIAQTNLGLQVDVQLVPTMQVFVRLAPELRGLTCGLCGNFNQNQADDLRALSGVVEGTAAAFANTWKTQAACPNVKNIFEDPCSLSVENEKYAQHWCSRLTDPQGPFAQCHAAVSPGTYFSNCLFDTCNCEKSEDCLCAALSSYARACAAKGVLLSGWRAGVCAKPMDTCPTSMTYQYNISTCQPTCRARSNEDVTCGINFVPVDGCACPHGTFLDDEGKCVPATSCPCYYGDSTVPSGESLHEHGAVCTCTQGTLTCIGGHAPAPVCVPPMAYFDCRNATPGTVGAGCQKSCQTLDMDCYGPQCVPGCVCPDGLVADGEGGCIAVADCPCVHNEASYQAGQTIRAGCNTWYGGLGVPSSGGGAAQSGVRKAPRRLWEGCPARASSGLTSGTPPSTCKGRMWQCTDEPCLATCTVYGDSHYLTFDGQRYSFNGACEYTLLQNDCGGNGSAQDTFHVVTENVPCGTTGTTCSKAIKIFLGSYELKLSDGQVKVIEKGAGQEAPYSIRQEGLYLVVDTEAGLVLIWDRKTSLSLRLSPEFKGRVCGLCGNFDDNAANDFTTRSQSVVGDALEFGNSWKFSPSCPDAPAPRDPCTANPYRRSWAQKQCSVINSPSFAACHAHVEPAKYYEACVSDACACDSGGDCECFCTAVAAYAQACRDVGVCVSWRTPDVCPLFCDYYNPQGECEWHYQPCGAPCLRTCRNPSGRCPHDTQGLEGCYPRCPPEAPTFDEDQMRCVATCPPLPCQVQGKSYRPGAVVPTDRNCHSCICTESGVQCIYDTKACVCTYDGGHFRPGDVIYNTTDGTGGCISARCGTNGTIERTVHGCGTTNPAPHTTFSFSTPPTVTSSLHPPGTYPGPATSRAPTGTLSRAPSTTVGTSPGPMPSSASGSPRPGCGEECQWSPWLDVSRPGRGIDSGDYDTLDNLRAHGHRVCQAPRAVECRAEDAPGGLHRALGRHVECSPTTGLTCHNRDQVSGLCDNYQIRVLCCSPLPCPTTPPATHRATGTGSTAPPGTTMGPHTTSTTSKTPAPGTTTPAPGPAPGTTMTVKTTLLTAGPTPVSTASVTTPVPTTALGPSSEPTSPERSTTCLQESCSWTKWIDGSYPEADINSGDFDTFQNLRAKGYKFCHKPSKVECRAEGFPNTPLAELGQDVVCSRTVGLLCLNRKQLPPICYNYEIRMLCCEKVDVCRAGHSTPATSGATHSSAHTANNHTEATGATRVPSTASRHSSASSAHVPPATHVTPPGPTACRPQCTWTKWFDSDFPSPGPHGGDTETYSNIVRSGERVCRRPEHIAQLQCRAENHPEVSIARLGQVVQCNPDVGLVCRNRDQTTPPTPGPTACRPQCTWTKWFDSDFPSPGPHGGDTETYSNIVRSGERVCRRPEHIAQLQCRAENHPEVSIARLGQVVQCNPDVGLVCRNRDQVGRFGMCLNYEVRVLCCEPREGCPSTFSPVTVLSTSSVSIASPTGTTTHVATFSTTPVPETTTTSVPQTSATSVSKTSTTSVPGTSTTSVPETSATSVHKILSTSVPETSTTPTTPPTPGPTACRPQCTWTKWFDSDFPSPGPHGGDTETYSNIVRSGERVCRRPEHIAQLECRAENHPEVSIARLGQVVQCNPDVGLVCRNRDQVGRFGMCLNYEVRVLCCEPREGCRTSATPNLTSSATYSPTPKSTSVVPPGTSSSWAAASSPRICYCSVAGVLYPAGMCVTGVLPCHGVSSTRSRGGTPSWGRALVTVLRFSAGFLH</sequence>
<proteinExistence type="predicted"/>
<dbReference type="GO" id="GO:0005615">
    <property type="term" value="C:extracellular space"/>
    <property type="evidence" value="ECO:0007669"/>
    <property type="project" value="TreeGrafter"/>
</dbReference>
<dbReference type="SMART" id="SM00216">
    <property type="entry name" value="VWD"/>
    <property type="match status" value="3"/>
</dbReference>
<dbReference type="SMART" id="SM00832">
    <property type="entry name" value="C8"/>
    <property type="match status" value="3"/>
</dbReference>
<dbReference type="PROSITE" id="PS51233">
    <property type="entry name" value="VWFD"/>
    <property type="match status" value="3"/>
</dbReference>
<comment type="subcellular location">
    <subcellularLocation>
        <location evidence="1">Secreted</location>
    </subcellularLocation>
</comment>
<feature type="region of interest" description="Disordered" evidence="9">
    <location>
        <begin position="1542"/>
        <end position="1572"/>
    </location>
</feature>
<dbReference type="PANTHER" id="PTHR11339:SF401">
    <property type="entry name" value="MUCIN-5AC"/>
    <property type="match status" value="1"/>
</dbReference>
<dbReference type="InterPro" id="IPR058753">
    <property type="entry name" value="TIL_OTOGL_Mucin"/>
</dbReference>
<dbReference type="InterPro" id="IPR002919">
    <property type="entry name" value="TIL_dom"/>
</dbReference>
<dbReference type="EMBL" id="KB030625">
    <property type="protein sequence ID" value="ELK13191.1"/>
    <property type="molecule type" value="Genomic_DNA"/>
</dbReference>
<keyword evidence="7" id="KW-0325">Glycoprotein</keyword>
<evidence type="ECO:0000313" key="12">
    <source>
        <dbReference type="EMBL" id="ELK13191.1"/>
    </source>
</evidence>
<keyword evidence="3 10" id="KW-0732">Signal</keyword>
<feature type="domain" description="VWFD" evidence="11">
    <location>
        <begin position="386"/>
        <end position="561"/>
    </location>
</feature>
<dbReference type="InterPro" id="IPR025155">
    <property type="entry name" value="WxxW_domain"/>
</dbReference>
<gene>
    <name evidence="12" type="ORF">PAL_GLEAN10011178</name>
</gene>
<feature type="domain" description="VWFD" evidence="11">
    <location>
        <begin position="899"/>
        <end position="1070"/>
    </location>
</feature>
<dbReference type="Pfam" id="PF25962">
    <property type="entry name" value="TIL_OTOGL_Mucin"/>
    <property type="match status" value="1"/>
</dbReference>
<dbReference type="Pfam" id="PF13330">
    <property type="entry name" value="Mucin2_WxxW"/>
    <property type="match status" value="5"/>
</dbReference>
<keyword evidence="2" id="KW-0964">Secreted</keyword>
<protein>
    <submittedName>
        <fullName evidence="12">Mucin-5AC</fullName>
    </submittedName>
</protein>
<dbReference type="InterPro" id="IPR014853">
    <property type="entry name" value="VWF/SSPO/ZAN-like_Cys-rich_dom"/>
</dbReference>
<dbReference type="FunFam" id="2.10.25.10:FF:000674">
    <property type="entry name" value="Mucin-2"/>
    <property type="match status" value="1"/>
</dbReference>
<evidence type="ECO:0000256" key="10">
    <source>
        <dbReference type="SAM" id="SignalP"/>
    </source>
</evidence>
<evidence type="ECO:0000256" key="7">
    <source>
        <dbReference type="ARBA" id="ARBA00023180"/>
    </source>
</evidence>
<evidence type="ECO:0000313" key="13">
    <source>
        <dbReference type="Proteomes" id="UP000010552"/>
    </source>
</evidence>
<evidence type="ECO:0000256" key="2">
    <source>
        <dbReference type="ARBA" id="ARBA00022525"/>
    </source>
</evidence>
<keyword evidence="6" id="KW-1015">Disulfide bond</keyword>
<dbReference type="InterPro" id="IPR036084">
    <property type="entry name" value="Ser_inhib-like_sf"/>
</dbReference>
<comment type="subunit">
    <text evidence="8">Homomultimer; disulfide-linked. The N- and C-terminus mediate their assembly into higher order structures to form filaments. The CTCK domains of two polypeptides associate in the endoplasmic reticulum to generate intermolecularly disulfide-bonded dimers. These dimers progress to the Golgi apparatus, which is a more acidic environment than the endoplasmic reticulum. Under acidic conditions, the N-termini form non-covalent intermolecular interactions that juxtapose assemblies from different CTCK-linked dimers to produce long, disulfide-linked polymers that remain highly compact until secretion.</text>
</comment>
<feature type="compositionally biased region" description="Low complexity" evidence="9">
    <location>
        <begin position="1363"/>
        <end position="1382"/>
    </location>
</feature>
<dbReference type="CDD" id="cd19941">
    <property type="entry name" value="TIL"/>
    <property type="match status" value="3"/>
</dbReference>